<dbReference type="Proteomes" id="UP001497602">
    <property type="component" value="Unassembled WGS sequence"/>
</dbReference>
<keyword evidence="3" id="KW-1185">Reference proteome</keyword>
<sequence>MAVVEKHLDYIQSVISRHNSNSFMIKGWTITIVSAIFALAGSLKEPILAIIPVMPILVFWYLDSFYLANERCYISLYNCATSDYKLKIKNKDLKEEDRKPIATNQSTIDLEHEVELKSFPYSMNHNTFRVITRNNIKDTFWSTSIKWFYIMILLFSVFLFIGMIFLEKNEIEKPQKISLLIENNPLNIKTEYYKECLGNKVFKGLMVKAETNKR</sequence>
<accession>A0ABM9PLE3</accession>
<dbReference type="EMBL" id="CAXJRC010000015">
    <property type="protein sequence ID" value="CAL2106519.1"/>
    <property type="molecule type" value="Genomic_DNA"/>
</dbReference>
<keyword evidence="1" id="KW-0812">Transmembrane</keyword>
<keyword evidence="1" id="KW-0472">Membrane</keyword>
<evidence type="ECO:0000313" key="3">
    <source>
        <dbReference type="Proteomes" id="UP001497602"/>
    </source>
</evidence>
<comment type="caution">
    <text evidence="2">The sequence shown here is derived from an EMBL/GenBank/DDBJ whole genome shotgun (WGS) entry which is preliminary data.</text>
</comment>
<feature type="transmembrane region" description="Helical" evidence="1">
    <location>
        <begin position="147"/>
        <end position="166"/>
    </location>
</feature>
<feature type="transmembrane region" description="Helical" evidence="1">
    <location>
        <begin position="47"/>
        <end position="68"/>
    </location>
</feature>
<keyword evidence="1" id="KW-1133">Transmembrane helix</keyword>
<name>A0ABM9PLE3_9FLAO</name>
<protein>
    <recommendedName>
        <fullName evidence="4">YcxB-like protein domain-containing protein</fullName>
    </recommendedName>
</protein>
<gene>
    <name evidence="2" type="ORF">T190115A13A_230048</name>
</gene>
<dbReference type="RefSeq" id="WP_348738276.1">
    <property type="nucleotide sequence ID" value="NZ_CAXJRC010000015.1"/>
</dbReference>
<reference evidence="2 3" key="1">
    <citation type="submission" date="2024-05" db="EMBL/GenBank/DDBJ databases">
        <authorList>
            <person name="Duchaud E."/>
        </authorList>
    </citation>
    <scope>NUCLEOTIDE SEQUENCE [LARGE SCALE GENOMIC DNA]</scope>
    <source>
        <strain evidence="2">Ena-SAMPLE-TAB-13-05-2024-13:56:06:370-140305</strain>
    </source>
</reference>
<evidence type="ECO:0000313" key="2">
    <source>
        <dbReference type="EMBL" id="CAL2106519.1"/>
    </source>
</evidence>
<organism evidence="2 3">
    <name type="scientific">Tenacibaculum vairaonense</name>
    <dbReference type="NCBI Taxonomy" id="3137860"/>
    <lineage>
        <taxon>Bacteria</taxon>
        <taxon>Pseudomonadati</taxon>
        <taxon>Bacteroidota</taxon>
        <taxon>Flavobacteriia</taxon>
        <taxon>Flavobacteriales</taxon>
        <taxon>Flavobacteriaceae</taxon>
        <taxon>Tenacibaculum</taxon>
    </lineage>
</organism>
<evidence type="ECO:0000256" key="1">
    <source>
        <dbReference type="SAM" id="Phobius"/>
    </source>
</evidence>
<feature type="transmembrane region" description="Helical" evidence="1">
    <location>
        <begin position="23"/>
        <end position="40"/>
    </location>
</feature>
<evidence type="ECO:0008006" key="4">
    <source>
        <dbReference type="Google" id="ProtNLM"/>
    </source>
</evidence>
<proteinExistence type="predicted"/>